<dbReference type="PRINTS" id="PR00720">
    <property type="entry name" value="MAMMALPTPASE"/>
</dbReference>
<feature type="active site" description="Nucleophile" evidence="6">
    <location>
        <position position="18"/>
    </location>
</feature>
<feature type="active site" evidence="6">
    <location>
        <position position="24"/>
    </location>
</feature>
<comment type="subcellular location">
    <subcellularLocation>
        <location evidence="1">Cytoplasm</location>
    </subcellularLocation>
</comment>
<keyword evidence="4" id="KW-0378">Hydrolase</keyword>
<evidence type="ECO:0000313" key="8">
    <source>
        <dbReference type="EMBL" id="KYN38394.1"/>
    </source>
</evidence>
<reference evidence="8 9" key="1">
    <citation type="submission" date="2016-03" db="EMBL/GenBank/DDBJ databases">
        <title>Trachymyrmex septentrionalis WGS genome.</title>
        <authorList>
            <person name="Nygaard S."/>
            <person name="Hu H."/>
            <person name="Boomsma J."/>
            <person name="Zhang G."/>
        </authorList>
    </citation>
    <scope>NUCLEOTIDE SEQUENCE [LARGE SCALE GENOMIC DNA]</scope>
    <source>
        <strain evidence="8">Tsep2-gDNA-1</strain>
        <tissue evidence="8">Whole body</tissue>
    </source>
</reference>
<feature type="domain" description="Phosphotyrosine protein phosphatase I" evidence="7">
    <location>
        <begin position="175"/>
        <end position="318"/>
    </location>
</feature>
<dbReference type="Proteomes" id="UP000078541">
    <property type="component" value="Unassembled WGS sequence"/>
</dbReference>
<dbReference type="STRING" id="34720.A0A195FEE5"/>
<dbReference type="Gene3D" id="3.40.50.2300">
    <property type="match status" value="2"/>
</dbReference>
<evidence type="ECO:0000259" key="7">
    <source>
        <dbReference type="SMART" id="SM00226"/>
    </source>
</evidence>
<dbReference type="InterPro" id="IPR002115">
    <property type="entry name" value="Tyr_Pase_low_mol_wt_mml"/>
</dbReference>
<dbReference type="Pfam" id="PF01451">
    <property type="entry name" value="LMWPc"/>
    <property type="match status" value="2"/>
</dbReference>
<dbReference type="GO" id="GO:0004726">
    <property type="term" value="F:non-membrane spanning protein tyrosine phosphatase activity"/>
    <property type="evidence" value="ECO:0007669"/>
    <property type="project" value="InterPro"/>
</dbReference>
<keyword evidence="9" id="KW-1185">Reference proteome</keyword>
<dbReference type="InterPro" id="IPR036196">
    <property type="entry name" value="Ptyr_pPase_sf"/>
</dbReference>
<dbReference type="PANTHER" id="PTHR11717:SF7">
    <property type="entry name" value="LOW MOLECULAR WEIGHT PHOSPHOTYROSINE PROTEIN PHOSPHATASE"/>
    <property type="match status" value="1"/>
</dbReference>
<dbReference type="PANTHER" id="PTHR11717">
    <property type="entry name" value="LOW MOLECULAR WEIGHT PROTEIN TYROSINE PHOSPHATASE"/>
    <property type="match status" value="1"/>
</dbReference>
<proteinExistence type="inferred from homology"/>
<evidence type="ECO:0000256" key="5">
    <source>
        <dbReference type="ARBA" id="ARBA00022912"/>
    </source>
</evidence>
<sequence>MSSVETESKKKKKVLMICLGNICRSPIAEAVFQNEVKKRGLQDQWKVESAAIIGYHTGKKPDTRARDTLTKNGITDYSHTARKIELDDFDKYDWIFGMDQENIKDLLSRKSMTSQAKVELLGSYNPSGTIIIRDPYYDSDSAGFQKAYDQCVTCITAFLNKYSTRNQYDAKDESSHGNSCRSPMAEAVFQDQIRKMDLIDFWEVESAAILDYHVGNDPEPRATATLQKAGITDYSHIARKITSDDFYKFDWIFGMDEYIIDVLYKMQPENSQAKIELLGKYDPSGIIIIRDPLFDVGNAGFERAFQQAFRSVHAFLEIHKVFLISSLYYLYIYSKRDCPILRISIKLTSY</sequence>
<evidence type="ECO:0000256" key="4">
    <source>
        <dbReference type="ARBA" id="ARBA00022801"/>
    </source>
</evidence>
<evidence type="ECO:0000256" key="2">
    <source>
        <dbReference type="ARBA" id="ARBA00011063"/>
    </source>
</evidence>
<dbReference type="SUPFAM" id="SSF52788">
    <property type="entry name" value="Phosphotyrosine protein phosphatases I"/>
    <property type="match status" value="2"/>
</dbReference>
<evidence type="ECO:0000256" key="1">
    <source>
        <dbReference type="ARBA" id="ARBA00004496"/>
    </source>
</evidence>
<dbReference type="SMART" id="SM00226">
    <property type="entry name" value="LMWPc"/>
    <property type="match status" value="2"/>
</dbReference>
<gene>
    <name evidence="8" type="ORF">ALC56_07435</name>
</gene>
<dbReference type="GO" id="GO:0005737">
    <property type="term" value="C:cytoplasm"/>
    <property type="evidence" value="ECO:0007669"/>
    <property type="project" value="UniProtKB-SubCell"/>
</dbReference>
<dbReference type="InterPro" id="IPR023485">
    <property type="entry name" value="Ptyr_pPase"/>
</dbReference>
<dbReference type="InterPro" id="IPR017867">
    <property type="entry name" value="Tyr_phospatase_low_mol_wt"/>
</dbReference>
<name>A0A195FEE5_9HYME</name>
<feature type="domain" description="Phosphotyrosine protein phosphatase I" evidence="7">
    <location>
        <begin position="12"/>
        <end position="161"/>
    </location>
</feature>
<dbReference type="GO" id="GO:0003993">
    <property type="term" value="F:acid phosphatase activity"/>
    <property type="evidence" value="ECO:0007669"/>
    <property type="project" value="InterPro"/>
</dbReference>
<organism evidence="8 9">
    <name type="scientific">Trachymyrmex septentrionalis</name>
    <dbReference type="NCBI Taxonomy" id="34720"/>
    <lineage>
        <taxon>Eukaryota</taxon>
        <taxon>Metazoa</taxon>
        <taxon>Ecdysozoa</taxon>
        <taxon>Arthropoda</taxon>
        <taxon>Hexapoda</taxon>
        <taxon>Insecta</taxon>
        <taxon>Pterygota</taxon>
        <taxon>Neoptera</taxon>
        <taxon>Endopterygota</taxon>
        <taxon>Hymenoptera</taxon>
        <taxon>Apocrita</taxon>
        <taxon>Aculeata</taxon>
        <taxon>Formicoidea</taxon>
        <taxon>Formicidae</taxon>
        <taxon>Myrmicinae</taxon>
        <taxon>Trachymyrmex</taxon>
    </lineage>
</organism>
<feature type="active site" description="Proton donor" evidence="6">
    <location>
        <position position="134"/>
    </location>
</feature>
<evidence type="ECO:0000313" key="9">
    <source>
        <dbReference type="Proteomes" id="UP000078541"/>
    </source>
</evidence>
<keyword evidence="5" id="KW-0904">Protein phosphatase</keyword>
<protein>
    <submittedName>
        <fullName evidence="8">Low molecular weight phosphotyrosine protein phosphatase</fullName>
    </submittedName>
</protein>
<dbReference type="AlphaFoldDB" id="A0A195FEE5"/>
<accession>A0A195FEE5</accession>
<dbReference type="PRINTS" id="PR00719">
    <property type="entry name" value="LMWPTPASE"/>
</dbReference>
<comment type="similarity">
    <text evidence="2">Belongs to the low molecular weight phosphotyrosine protein phosphatase family.</text>
</comment>
<keyword evidence="3" id="KW-0963">Cytoplasm</keyword>
<dbReference type="CDD" id="cd16343">
    <property type="entry name" value="LMWPTP"/>
    <property type="match status" value="2"/>
</dbReference>
<evidence type="ECO:0000256" key="6">
    <source>
        <dbReference type="PIRSR" id="PIRSR617867-1"/>
    </source>
</evidence>
<dbReference type="EMBL" id="KQ981673">
    <property type="protein sequence ID" value="KYN38394.1"/>
    <property type="molecule type" value="Genomic_DNA"/>
</dbReference>
<dbReference type="InterPro" id="IPR050438">
    <property type="entry name" value="LMW_PTPase"/>
</dbReference>
<dbReference type="FunFam" id="3.40.50.2300:FF:000105">
    <property type="entry name" value="Low molecular weight phosphotyrosine protein"/>
    <property type="match status" value="1"/>
</dbReference>
<evidence type="ECO:0000256" key="3">
    <source>
        <dbReference type="ARBA" id="ARBA00022490"/>
    </source>
</evidence>